<protein>
    <submittedName>
        <fullName evidence="1">Uncharacterized protein</fullName>
    </submittedName>
</protein>
<evidence type="ECO:0000313" key="2">
    <source>
        <dbReference type="Proteomes" id="UP000321570"/>
    </source>
</evidence>
<evidence type="ECO:0000313" key="1">
    <source>
        <dbReference type="EMBL" id="VUZ47801.1"/>
    </source>
</evidence>
<reference evidence="1 2" key="1">
    <citation type="submission" date="2019-07" db="EMBL/GenBank/DDBJ databases">
        <authorList>
            <person name="Jastrzebski P J."/>
            <person name="Paukszto L."/>
            <person name="Jastrzebski P J."/>
        </authorList>
    </citation>
    <scope>NUCLEOTIDE SEQUENCE [LARGE SCALE GENOMIC DNA]</scope>
    <source>
        <strain evidence="1 2">WMS-il1</strain>
    </source>
</reference>
<organism evidence="1 2">
    <name type="scientific">Hymenolepis diminuta</name>
    <name type="common">Rat tapeworm</name>
    <dbReference type="NCBI Taxonomy" id="6216"/>
    <lineage>
        <taxon>Eukaryota</taxon>
        <taxon>Metazoa</taxon>
        <taxon>Spiralia</taxon>
        <taxon>Lophotrochozoa</taxon>
        <taxon>Platyhelminthes</taxon>
        <taxon>Cestoda</taxon>
        <taxon>Eucestoda</taxon>
        <taxon>Cyclophyllidea</taxon>
        <taxon>Hymenolepididae</taxon>
        <taxon>Hymenolepis</taxon>
    </lineage>
</organism>
<proteinExistence type="predicted"/>
<feature type="non-terminal residue" evidence="1">
    <location>
        <position position="68"/>
    </location>
</feature>
<keyword evidence="2" id="KW-1185">Reference proteome</keyword>
<gene>
    <name evidence="1" type="ORF">WMSIL1_LOCUS7239</name>
</gene>
<dbReference type="AlphaFoldDB" id="A0A564YKK0"/>
<dbReference type="Proteomes" id="UP000321570">
    <property type="component" value="Unassembled WGS sequence"/>
</dbReference>
<accession>A0A564YKK0</accession>
<sequence length="68" mass="7976">MLRDKVRTLTYRITGGLQGLGLAPPPHDLPEINKQQRVTCCVSLRSRELNFKHLFLDRIITNSDEKWW</sequence>
<name>A0A564YKK0_HYMDI</name>
<dbReference type="EMBL" id="CABIJS010000255">
    <property type="protein sequence ID" value="VUZ47801.1"/>
    <property type="molecule type" value="Genomic_DNA"/>
</dbReference>